<evidence type="ECO:0000256" key="6">
    <source>
        <dbReference type="RuleBase" id="RU365044"/>
    </source>
</evidence>
<dbReference type="InterPro" id="IPR028427">
    <property type="entry name" value="Met_Sox_Rdtase_MsrB"/>
</dbReference>
<comment type="cofactor">
    <cofactor evidence="6">
        <name>Zn(2+)</name>
        <dbReference type="ChEBI" id="CHEBI:29105"/>
    </cofactor>
    <text evidence="6">Binds 1 zinc ion per subunit.</text>
</comment>
<dbReference type="GO" id="GO:0046872">
    <property type="term" value="F:metal ion binding"/>
    <property type="evidence" value="ECO:0007669"/>
    <property type="project" value="UniProtKB-KW"/>
</dbReference>
<dbReference type="SUPFAM" id="SSF51316">
    <property type="entry name" value="Mss4-like"/>
    <property type="match status" value="1"/>
</dbReference>
<reference evidence="7" key="1">
    <citation type="submission" date="2022-03" db="EMBL/GenBank/DDBJ databases">
        <authorList>
            <person name="Martin C."/>
        </authorList>
    </citation>
    <scope>NUCLEOTIDE SEQUENCE</scope>
</reference>
<dbReference type="PROSITE" id="PS51790">
    <property type="entry name" value="MSRB"/>
    <property type="match status" value="1"/>
</dbReference>
<sequence>MSATIFRRIFAIKVIFRGIPALKPRTTSNIKQIKNHQKSIYTYTALGADDRLILTNAEWKERLTPEEYYITHQKGTERPFTGEYYKNHEDGVYECVCCGTKLFSSASKYDSGSGWPSFFEPTKCPVDNTDNVNLIEDTSHGLIRTEVTCKKCNAHLGHVFNDGPPPTGKRYCINSASLDFEKTPSTPNEPEQ</sequence>
<keyword evidence="3 6" id="KW-0862">Zinc</keyword>
<proteinExistence type="inferred from homology"/>
<evidence type="ECO:0000256" key="5">
    <source>
        <dbReference type="ARBA" id="ARBA00048488"/>
    </source>
</evidence>
<evidence type="ECO:0000256" key="4">
    <source>
        <dbReference type="ARBA" id="ARBA00023002"/>
    </source>
</evidence>
<dbReference type="GO" id="GO:0030091">
    <property type="term" value="P:protein repair"/>
    <property type="evidence" value="ECO:0007669"/>
    <property type="project" value="InterPro"/>
</dbReference>
<dbReference type="EMBL" id="CAIIXF020000001">
    <property type="protein sequence ID" value="CAH1776136.1"/>
    <property type="molecule type" value="Genomic_DNA"/>
</dbReference>
<evidence type="ECO:0000256" key="3">
    <source>
        <dbReference type="ARBA" id="ARBA00022833"/>
    </source>
</evidence>
<name>A0A8J1TR09_OWEFU</name>
<dbReference type="GO" id="GO:0033743">
    <property type="term" value="F:peptide-methionine (R)-S-oxide reductase activity"/>
    <property type="evidence" value="ECO:0007669"/>
    <property type="project" value="UniProtKB-EC"/>
</dbReference>
<dbReference type="InterPro" id="IPR011057">
    <property type="entry name" value="Mss4-like_sf"/>
</dbReference>
<evidence type="ECO:0000313" key="8">
    <source>
        <dbReference type="Proteomes" id="UP000749559"/>
    </source>
</evidence>
<dbReference type="Pfam" id="PF01641">
    <property type="entry name" value="SelR"/>
    <property type="match status" value="1"/>
</dbReference>
<dbReference type="InterPro" id="IPR002579">
    <property type="entry name" value="Met_Sox_Rdtase_MsrB_dom"/>
</dbReference>
<organism evidence="7 8">
    <name type="scientific">Owenia fusiformis</name>
    <name type="common">Polychaete worm</name>
    <dbReference type="NCBI Taxonomy" id="6347"/>
    <lineage>
        <taxon>Eukaryota</taxon>
        <taxon>Metazoa</taxon>
        <taxon>Spiralia</taxon>
        <taxon>Lophotrochozoa</taxon>
        <taxon>Annelida</taxon>
        <taxon>Polychaeta</taxon>
        <taxon>Sedentaria</taxon>
        <taxon>Canalipalpata</taxon>
        <taxon>Sabellida</taxon>
        <taxon>Oweniida</taxon>
        <taxon>Oweniidae</taxon>
        <taxon>Owenia</taxon>
    </lineage>
</organism>
<protein>
    <recommendedName>
        <fullName evidence="6">Peptide-methionine (R)-S-oxide reductase</fullName>
        <ecNumber evidence="6">1.8.4.12</ecNumber>
    </recommendedName>
</protein>
<dbReference type="NCBIfam" id="TIGR00357">
    <property type="entry name" value="peptide-methionine (R)-S-oxide reductase MsrB"/>
    <property type="match status" value="1"/>
</dbReference>
<evidence type="ECO:0000256" key="2">
    <source>
        <dbReference type="ARBA" id="ARBA00022723"/>
    </source>
</evidence>
<accession>A0A8J1TR09</accession>
<dbReference type="GO" id="GO:0005737">
    <property type="term" value="C:cytoplasm"/>
    <property type="evidence" value="ECO:0007669"/>
    <property type="project" value="TreeGrafter"/>
</dbReference>
<comment type="caution">
    <text evidence="7">The sequence shown here is derived from an EMBL/GenBank/DDBJ whole genome shotgun (WGS) entry which is preliminary data.</text>
</comment>
<keyword evidence="2 6" id="KW-0479">Metal-binding</keyword>
<keyword evidence="4 6" id="KW-0560">Oxidoreductase</keyword>
<comment type="catalytic activity">
    <reaction evidence="5 6">
        <text>L-methionyl-[protein] + [thioredoxin]-disulfide + H2O = L-methionyl-(R)-S-oxide-[protein] + [thioredoxin]-dithiol</text>
        <dbReference type="Rhea" id="RHEA:24164"/>
        <dbReference type="Rhea" id="RHEA-COMP:10698"/>
        <dbReference type="Rhea" id="RHEA-COMP:10700"/>
        <dbReference type="Rhea" id="RHEA-COMP:12313"/>
        <dbReference type="Rhea" id="RHEA-COMP:12314"/>
        <dbReference type="ChEBI" id="CHEBI:15377"/>
        <dbReference type="ChEBI" id="CHEBI:16044"/>
        <dbReference type="ChEBI" id="CHEBI:29950"/>
        <dbReference type="ChEBI" id="CHEBI:45764"/>
        <dbReference type="ChEBI" id="CHEBI:50058"/>
        <dbReference type="EC" id="1.8.4.12"/>
    </reaction>
</comment>
<dbReference type="OrthoDB" id="44061at2759"/>
<dbReference type="Proteomes" id="UP000749559">
    <property type="component" value="Unassembled WGS sequence"/>
</dbReference>
<dbReference type="PANTHER" id="PTHR10173">
    <property type="entry name" value="METHIONINE SULFOXIDE REDUCTASE"/>
    <property type="match status" value="1"/>
</dbReference>
<dbReference type="HAMAP" id="MF_01400">
    <property type="entry name" value="MsrB"/>
    <property type="match status" value="1"/>
</dbReference>
<dbReference type="GO" id="GO:0006979">
    <property type="term" value="P:response to oxidative stress"/>
    <property type="evidence" value="ECO:0007669"/>
    <property type="project" value="InterPro"/>
</dbReference>
<dbReference type="FunFam" id="2.170.150.20:FF:000001">
    <property type="entry name" value="Peptide methionine sulfoxide reductase MsrB"/>
    <property type="match status" value="1"/>
</dbReference>
<dbReference type="Gene3D" id="2.170.150.20">
    <property type="entry name" value="Peptide methionine sulfoxide reductase"/>
    <property type="match status" value="1"/>
</dbReference>
<evidence type="ECO:0000256" key="1">
    <source>
        <dbReference type="ARBA" id="ARBA00007174"/>
    </source>
</evidence>
<dbReference type="PANTHER" id="PTHR10173:SF52">
    <property type="entry name" value="METHIONINE-R-SULFOXIDE REDUCTASE B1"/>
    <property type="match status" value="1"/>
</dbReference>
<comment type="function">
    <text evidence="6">Methionine-sulfoxide reductase that specifically reduces methionine (R)-sulfoxide back to methionine. While in many cases methionine oxidation is the result of random oxidation following oxidative stress, methionine oxidation is also a post-translational modification that takes place on specific residues.</text>
</comment>
<keyword evidence="8" id="KW-1185">Reference proteome</keyword>
<comment type="similarity">
    <text evidence="1 6">Belongs to the MsrB Met sulfoxide reductase family.</text>
</comment>
<evidence type="ECO:0000313" key="7">
    <source>
        <dbReference type="EMBL" id="CAH1776136.1"/>
    </source>
</evidence>
<dbReference type="EC" id="1.8.4.12" evidence="6"/>
<dbReference type="AlphaFoldDB" id="A0A8J1TR09"/>
<gene>
    <name evidence="7" type="ORF">OFUS_LOCUS3344</name>
</gene>